<evidence type="ECO:0000313" key="3">
    <source>
        <dbReference type="Proteomes" id="UP001283361"/>
    </source>
</evidence>
<feature type="compositionally biased region" description="Polar residues" evidence="1">
    <location>
        <begin position="198"/>
        <end position="212"/>
    </location>
</feature>
<feature type="region of interest" description="Disordered" evidence="1">
    <location>
        <begin position="1"/>
        <end position="28"/>
    </location>
</feature>
<dbReference type="EMBL" id="JAWDGP010001444">
    <property type="protein sequence ID" value="KAK3791712.1"/>
    <property type="molecule type" value="Genomic_DNA"/>
</dbReference>
<feature type="compositionally biased region" description="Polar residues" evidence="1">
    <location>
        <begin position="1"/>
        <end position="17"/>
    </location>
</feature>
<dbReference type="Proteomes" id="UP001283361">
    <property type="component" value="Unassembled WGS sequence"/>
</dbReference>
<gene>
    <name evidence="2" type="ORF">RRG08_057740</name>
</gene>
<dbReference type="AlphaFoldDB" id="A0AAE1AS28"/>
<protein>
    <submittedName>
        <fullName evidence="2">Uncharacterized protein</fullName>
    </submittedName>
</protein>
<keyword evidence="3" id="KW-1185">Reference proteome</keyword>
<accession>A0AAE1AS28</accession>
<evidence type="ECO:0000256" key="1">
    <source>
        <dbReference type="SAM" id="MobiDB-lite"/>
    </source>
</evidence>
<sequence>MQSQKLQGGTSNRKNPSTPRPASALMVGQKPRINHDSTTEREAVFPKSLKEIPFEVIFRQRCLRLKGARLRMKFHSQSLIEDAVGPTEEGEAPPHYTSQRTTPRTLALQDDLDHLLEKLEDFKWNVIGLCETKRKGEGLMELIGRNLDFTPWQEKQKSPQKQKEWLSYVRKNFKDYIEGFCKHSDRKSSRAKSNSKRVTTNNSSLRSNYRLR</sequence>
<name>A0AAE1AS28_9GAST</name>
<reference evidence="2" key="1">
    <citation type="journal article" date="2023" name="G3 (Bethesda)">
        <title>A reference genome for the long-term kleptoplast-retaining sea slug Elysia crispata morphotype clarki.</title>
        <authorList>
            <person name="Eastman K.E."/>
            <person name="Pendleton A.L."/>
            <person name="Shaikh M.A."/>
            <person name="Suttiyut T."/>
            <person name="Ogas R."/>
            <person name="Tomko P."/>
            <person name="Gavelis G."/>
            <person name="Widhalm J.R."/>
            <person name="Wisecaver J.H."/>
        </authorList>
    </citation>
    <scope>NUCLEOTIDE SEQUENCE</scope>
    <source>
        <strain evidence="2">ECLA1</strain>
    </source>
</reference>
<proteinExistence type="predicted"/>
<feature type="region of interest" description="Disordered" evidence="1">
    <location>
        <begin position="187"/>
        <end position="212"/>
    </location>
</feature>
<comment type="caution">
    <text evidence="2">The sequence shown here is derived from an EMBL/GenBank/DDBJ whole genome shotgun (WGS) entry which is preliminary data.</text>
</comment>
<organism evidence="2 3">
    <name type="scientific">Elysia crispata</name>
    <name type="common">lettuce slug</name>
    <dbReference type="NCBI Taxonomy" id="231223"/>
    <lineage>
        <taxon>Eukaryota</taxon>
        <taxon>Metazoa</taxon>
        <taxon>Spiralia</taxon>
        <taxon>Lophotrochozoa</taxon>
        <taxon>Mollusca</taxon>
        <taxon>Gastropoda</taxon>
        <taxon>Heterobranchia</taxon>
        <taxon>Euthyneura</taxon>
        <taxon>Panpulmonata</taxon>
        <taxon>Sacoglossa</taxon>
        <taxon>Placobranchoidea</taxon>
        <taxon>Plakobranchidae</taxon>
        <taxon>Elysia</taxon>
    </lineage>
</organism>
<evidence type="ECO:0000313" key="2">
    <source>
        <dbReference type="EMBL" id="KAK3791712.1"/>
    </source>
</evidence>